<dbReference type="InterPro" id="IPR050351">
    <property type="entry name" value="BphY/WalK/GraS-like"/>
</dbReference>
<evidence type="ECO:0000256" key="10">
    <source>
        <dbReference type="ARBA" id="ARBA00023012"/>
    </source>
</evidence>
<evidence type="ECO:0000256" key="1">
    <source>
        <dbReference type="ARBA" id="ARBA00000085"/>
    </source>
</evidence>
<evidence type="ECO:0000256" key="8">
    <source>
        <dbReference type="ARBA" id="ARBA00022840"/>
    </source>
</evidence>
<name>A0AAU7THB9_9ACTN</name>
<evidence type="ECO:0000256" key="13">
    <source>
        <dbReference type="SAM" id="Coils"/>
    </source>
</evidence>
<evidence type="ECO:0000256" key="9">
    <source>
        <dbReference type="ARBA" id="ARBA00022989"/>
    </source>
</evidence>
<keyword evidence="4" id="KW-0808">Transferase</keyword>
<dbReference type="InterPro" id="IPR003594">
    <property type="entry name" value="HATPase_dom"/>
</dbReference>
<keyword evidence="10" id="KW-0902">Two-component regulatory system</keyword>
<dbReference type="Gene3D" id="3.30.450.20">
    <property type="entry name" value="PAS domain"/>
    <property type="match status" value="1"/>
</dbReference>
<evidence type="ECO:0000256" key="3">
    <source>
        <dbReference type="ARBA" id="ARBA00012438"/>
    </source>
</evidence>
<protein>
    <recommendedName>
        <fullName evidence="12">Sensor-like histidine kinase SenX3</fullName>
        <ecNumber evidence="3">2.7.13.3</ecNumber>
    </recommendedName>
</protein>
<feature type="coiled-coil region" evidence="13">
    <location>
        <begin position="199"/>
        <end position="226"/>
    </location>
</feature>
<dbReference type="GO" id="GO:0005524">
    <property type="term" value="F:ATP binding"/>
    <property type="evidence" value="ECO:0007669"/>
    <property type="project" value="UniProtKB-KW"/>
</dbReference>
<keyword evidence="5 14" id="KW-0812">Transmembrane</keyword>
<evidence type="ECO:0000256" key="11">
    <source>
        <dbReference type="ARBA" id="ARBA00023136"/>
    </source>
</evidence>
<dbReference type="Pfam" id="PF13188">
    <property type="entry name" value="PAS_8"/>
    <property type="match status" value="1"/>
</dbReference>
<keyword evidence="6" id="KW-0547">Nucleotide-binding</keyword>
<dbReference type="EC" id="2.7.13.3" evidence="3"/>
<dbReference type="SUPFAM" id="SSF55785">
    <property type="entry name" value="PYP-like sensor domain (PAS domain)"/>
    <property type="match status" value="1"/>
</dbReference>
<dbReference type="RefSeq" id="WP_350278940.1">
    <property type="nucleotide sequence ID" value="NZ_CP158165.1"/>
</dbReference>
<dbReference type="PROSITE" id="PS50109">
    <property type="entry name" value="HIS_KIN"/>
    <property type="match status" value="1"/>
</dbReference>
<comment type="subcellular location">
    <subcellularLocation>
        <location evidence="2">Membrane</location>
        <topology evidence="2">Multi-pass membrane protein</topology>
    </subcellularLocation>
</comment>
<dbReference type="Pfam" id="PF02518">
    <property type="entry name" value="HATPase_c"/>
    <property type="match status" value="1"/>
</dbReference>
<dbReference type="InterPro" id="IPR000014">
    <property type="entry name" value="PAS"/>
</dbReference>
<evidence type="ECO:0000256" key="2">
    <source>
        <dbReference type="ARBA" id="ARBA00004141"/>
    </source>
</evidence>
<dbReference type="SMART" id="SM00091">
    <property type="entry name" value="PAS"/>
    <property type="match status" value="1"/>
</dbReference>
<keyword evidence="9 14" id="KW-1133">Transmembrane helix</keyword>
<dbReference type="SMART" id="SM00387">
    <property type="entry name" value="HATPase_c"/>
    <property type="match status" value="1"/>
</dbReference>
<dbReference type="GO" id="GO:0016020">
    <property type="term" value="C:membrane"/>
    <property type="evidence" value="ECO:0007669"/>
    <property type="project" value="UniProtKB-SubCell"/>
</dbReference>
<feature type="transmembrane region" description="Helical" evidence="14">
    <location>
        <begin position="61"/>
        <end position="82"/>
    </location>
</feature>
<dbReference type="InterPro" id="IPR005467">
    <property type="entry name" value="His_kinase_dom"/>
</dbReference>
<comment type="catalytic activity">
    <reaction evidence="1">
        <text>ATP + protein L-histidine = ADP + protein N-phospho-L-histidine.</text>
        <dbReference type="EC" id="2.7.13.3"/>
    </reaction>
</comment>
<dbReference type="EMBL" id="CP158165">
    <property type="protein sequence ID" value="XBV26137.1"/>
    <property type="molecule type" value="Genomic_DNA"/>
</dbReference>
<dbReference type="AlphaFoldDB" id="A0AAU7THB9"/>
<keyword evidence="8 16" id="KW-0067">ATP-binding</keyword>
<accession>A0AAU7THB9</accession>
<dbReference type="InterPro" id="IPR036890">
    <property type="entry name" value="HATPase_C_sf"/>
</dbReference>
<evidence type="ECO:0000256" key="4">
    <source>
        <dbReference type="ARBA" id="ARBA00022679"/>
    </source>
</evidence>
<sequence>MKHRPWELRRQVLWLQTVTVTVLIAMVWLVMISRSRAQALRDEAASGIPAPSWWELARLDLRSMLGIASLMLGVAIAGNALVTWRVRRATRGVGTQSLARMLDFYEGVLHAAREGLILLDTDGRVQLANDEALTLLGLREVVPGTPLEELKLGAPLAELLATGRTAYDELHLGAQGVVVVNQQPSGRGRIVTLRDHTQLQRLLGELDAVRSLAESLQAQNHEASNRLHTVVSLIEIGKPERAREFAVSELQFAQAMTDRVVGTVGDPVLASLLLAKLSQAQERGVVLTLDLGTEALSTRLPAQDLVTVVGNLLDNAIEAARGGPAPRKVEFRASTTADAVDLVVTNTGAELGSAELAHMFERGWSTKAEPGHGLGLVLVRSTVERWQGSLMVDPDSELDEVPALTVRARLPRAVSTSA</sequence>
<organism evidence="16">
    <name type="scientific">Kribbella sp. HUAS MG21</name>
    <dbReference type="NCBI Taxonomy" id="3160966"/>
    <lineage>
        <taxon>Bacteria</taxon>
        <taxon>Bacillati</taxon>
        <taxon>Actinomycetota</taxon>
        <taxon>Actinomycetes</taxon>
        <taxon>Propionibacteriales</taxon>
        <taxon>Kribbellaceae</taxon>
        <taxon>Kribbella</taxon>
    </lineage>
</organism>
<keyword evidence="11 14" id="KW-0472">Membrane</keyword>
<dbReference type="PANTHER" id="PTHR42878">
    <property type="entry name" value="TWO-COMPONENT HISTIDINE KINASE"/>
    <property type="match status" value="1"/>
</dbReference>
<evidence type="ECO:0000256" key="6">
    <source>
        <dbReference type="ARBA" id="ARBA00022741"/>
    </source>
</evidence>
<dbReference type="InterPro" id="IPR035965">
    <property type="entry name" value="PAS-like_dom_sf"/>
</dbReference>
<evidence type="ECO:0000313" key="16">
    <source>
        <dbReference type="EMBL" id="XBV26137.1"/>
    </source>
</evidence>
<evidence type="ECO:0000256" key="7">
    <source>
        <dbReference type="ARBA" id="ARBA00022777"/>
    </source>
</evidence>
<feature type="transmembrane region" description="Helical" evidence="14">
    <location>
        <begin position="12"/>
        <end position="32"/>
    </location>
</feature>
<dbReference type="CDD" id="cd00130">
    <property type="entry name" value="PAS"/>
    <property type="match status" value="1"/>
</dbReference>
<dbReference type="SUPFAM" id="SSF55874">
    <property type="entry name" value="ATPase domain of HSP90 chaperone/DNA topoisomerase II/histidine kinase"/>
    <property type="match status" value="1"/>
</dbReference>
<dbReference type="PANTHER" id="PTHR42878:SF7">
    <property type="entry name" value="SENSOR HISTIDINE KINASE GLRK"/>
    <property type="match status" value="1"/>
</dbReference>
<evidence type="ECO:0000256" key="5">
    <source>
        <dbReference type="ARBA" id="ARBA00022692"/>
    </source>
</evidence>
<dbReference type="GO" id="GO:0030295">
    <property type="term" value="F:protein kinase activator activity"/>
    <property type="evidence" value="ECO:0007669"/>
    <property type="project" value="TreeGrafter"/>
</dbReference>
<evidence type="ECO:0000259" key="15">
    <source>
        <dbReference type="PROSITE" id="PS50109"/>
    </source>
</evidence>
<dbReference type="GO" id="GO:0000156">
    <property type="term" value="F:phosphorelay response regulator activity"/>
    <property type="evidence" value="ECO:0007669"/>
    <property type="project" value="TreeGrafter"/>
</dbReference>
<evidence type="ECO:0000256" key="12">
    <source>
        <dbReference type="ARBA" id="ARBA00039401"/>
    </source>
</evidence>
<keyword evidence="7" id="KW-0418">Kinase</keyword>
<dbReference type="GO" id="GO:0004673">
    <property type="term" value="F:protein histidine kinase activity"/>
    <property type="evidence" value="ECO:0007669"/>
    <property type="project" value="UniProtKB-EC"/>
</dbReference>
<proteinExistence type="predicted"/>
<gene>
    <name evidence="16" type="ORF">ABN611_06850</name>
</gene>
<feature type="domain" description="Histidine kinase" evidence="15">
    <location>
        <begin position="218"/>
        <end position="414"/>
    </location>
</feature>
<evidence type="ECO:0000256" key="14">
    <source>
        <dbReference type="SAM" id="Phobius"/>
    </source>
</evidence>
<dbReference type="Gene3D" id="3.30.565.10">
    <property type="entry name" value="Histidine kinase-like ATPase, C-terminal domain"/>
    <property type="match status" value="1"/>
</dbReference>
<dbReference type="GO" id="GO:0007234">
    <property type="term" value="P:osmosensory signaling via phosphorelay pathway"/>
    <property type="evidence" value="ECO:0007669"/>
    <property type="project" value="TreeGrafter"/>
</dbReference>
<keyword evidence="13" id="KW-0175">Coiled coil</keyword>
<reference evidence="16" key="1">
    <citation type="submission" date="2024-06" db="EMBL/GenBank/DDBJ databases">
        <title>Kribbella sp. strain HUAS MG21 genome sequences.</title>
        <authorList>
            <person name="Mo P."/>
        </authorList>
    </citation>
    <scope>NUCLEOTIDE SEQUENCE</scope>
    <source>
        <strain evidence="16">HUAS MG21</strain>
    </source>
</reference>